<protein>
    <submittedName>
        <fullName evidence="4">Tail tape measure protein</fullName>
    </submittedName>
</protein>
<feature type="domain" description="Phage tail tape measure protein" evidence="3">
    <location>
        <begin position="153"/>
        <end position="320"/>
    </location>
</feature>
<dbReference type="GO" id="GO:0098003">
    <property type="term" value="P:viral tail assembly"/>
    <property type="evidence" value="ECO:0007669"/>
    <property type="project" value="UniProtKB-KW"/>
</dbReference>
<dbReference type="PANTHER" id="PTHR34491:SF156">
    <property type="entry name" value="KINESIN MOTOR DOMAIN-CONTAINING PROTEIN"/>
    <property type="match status" value="1"/>
</dbReference>
<organism evidence="4 5">
    <name type="scientific">Fusobacterium phage Fnu1</name>
    <dbReference type="NCBI Taxonomy" id="2530024"/>
    <lineage>
        <taxon>Viruses</taxon>
        <taxon>Duplodnaviria</taxon>
        <taxon>Heunggongvirae</taxon>
        <taxon>Uroviricota</taxon>
        <taxon>Caudoviricetes</taxon>
        <taxon>Latrobevirus</taxon>
        <taxon>Latrobevirus FNU1</taxon>
    </lineage>
</organism>
<keyword evidence="5" id="KW-1185">Reference proteome</keyword>
<dbReference type="PANTHER" id="PTHR34491">
    <property type="entry name" value="A-TYPE INCLUSION PROTEIN, PUTATIVE-RELATED"/>
    <property type="match status" value="1"/>
</dbReference>
<evidence type="ECO:0000256" key="2">
    <source>
        <dbReference type="SAM" id="Coils"/>
    </source>
</evidence>
<sequence length="1974" mass="221894">MANRQTYIELSVKTTKLVNGIRTVLELLQKVEDKVQNINKLKINAIGLNNGTEINTQLEKLNQTLLKVALSTEQINKKFKEMPKETEEGVNDTLKAFTRLQVGITAVMFTYRTFLSLFDKINTYASVETAISNLNIASNKGLGEINSTMTEFLNISTQIPKNTKELIHTTDELVRTGRSYKEALEITKEVAKLSVATGEDLDSTAKTVTKVMVSLGIESHNVKEVLNTLHSTAIQTASSMESISGGMNQVAGSLGAIAQSSGKSGKELEEYKKQLLDVGAVGLGVMNNLGKSASESGTKVKVLFTRLISMEKTARGLFNKDTKDYKLDEKYMKALGTNSNVLNADVLSQLARKDLPLAIELMSKLKVEGIVTGQTLQKMFTQRHALDMEVFLGQVNGNIENIINTVTKGKDYMQDFDAQMYTVNNQLQLFKQNLERGTVDGIDAIKGSFVGLLYVYNKLMEENPNSWFDNIARGTASTMMTLGYLGKQFLTLGVAIGQLKHTLGISLTSFAELGAFLKNGLKIAVTSALGWISALTMGISWLIFYSNKSQTEMVQNALKSTQSLENLKAKLQNLSALRDKGNLLNSNLGDYEVEIKTIVDLSLSNDDLTKKITELVEKSKKYFENKEDYRIQLQLKLDTEKSIDNLKQGLENIKQKRISMLEELNAGNLVLAQATRTAREVNMSDPDIQAKKQKLQIEIEFLIANEKGDNNLQTQLIEKARKVLGNDFKLDVTSAYKDLSNYSKQLVKDFGNMNTQIETNQEQLDKLQPEYENLIKTIEDYSEGATAGQQVTELLINSLNEKWMQQGKYYDLATDRLYSFSKDSTYILEQFDKAMSKKYTIEIDQKSLETAQEKVTQLEYKLKALDTMNINIPIMLDIKQRLQTELANAQENLQDQIIKQYVKENGLDTRSMTGILNELYGANATNSKNLQVRTRFASEFENATRQDYETVRNFEAKAKLINAGRKDLNITESERKAYVNAYTNLENQRKIYKSMTEEELSHQTKKEKKSKKETEYKMEYVKLQERSIALEQSLLLIGKEGLEKEYQQYLNKQKSLKLELDTLKATKDRLTLENKQYIQKGSNETDEAFMSRIKARIEEITAMGTLSGKNGQAIKEEQQELTKVYDSYMSYINKYDNLAINSLEMLSKAIDDVKNKQYEAIDSIIAYKKELYNMNKLSDMDYFSVLADSIDITKLKFEDIKNSIGNLNLSNLSGEMQNAIRDLLNSDGINQEALTLYAKLDITDTQDLEKRLKALQDKKANGLALTQDEEKEMEQLVLQLDIQIKLREKIKELQEKGVSLEQLKLEKIKAQNTVAQKGFSQMSDFMKGSGTGRVGAGLGGLFEGLSNYASSMSEQGKNFLPKEWLSKLSSLGSFFKGVNADTQVGSVLTSALGLNNQTSQLFGSLGSLGMSALGMAGPYGMLASTGLSLLGGMLGKKNQKKQGEADKKTEQAKKQYEENTRQLQVVASRLESLNTNLLNLNQSMVSIFSSMPTIDNIARITGGMEKLYGIINVNRDFGSASYMTQESRKTGNWLTGKSTVTWLENHQMSTQALLKEYGFNGGILDMSVKELENFSKWLKSYNKGIENNFKEYAKIVDNYVTSMITIKDMLDKFSYRVTFESFSGFSVSKQEDLVKNLTQIYKDAGVTITEGITQQIKELAKQMSVMVTIMSDVRKDFLTQWKDTGKTAGNSFVSAMKPYVTGLLDNMTQVYFDTVFSNSAKRLELQFKNIGDLLFKLKKQGRDLTWNKIATEMRKPFSNVVDLLREAQERTDTFTSALIGLQKVAKEKGMSFSEMSSLNLLTKTQQSMFENFKTAIQSNEVDSALTSVGTFVGNTIGEEMSKRLVDKFLATRLTDLSEQLDKTLRGNMNLNDLSKISQMAMSTGLQLETERRKLTAIRDMFNFNKDINYQNNNNEIKYETGTSQTVINNFYITGQVNAGVVIPQAEVKQFVQATINDTIEVLKTDKGIDLGKIR</sequence>
<dbReference type="Proteomes" id="UP000292160">
    <property type="component" value="Segment"/>
</dbReference>
<keyword evidence="2" id="KW-0175">Coiled coil</keyword>
<dbReference type="InterPro" id="IPR010090">
    <property type="entry name" value="Phage_tape_meas"/>
</dbReference>
<evidence type="ECO:0000313" key="4">
    <source>
        <dbReference type="EMBL" id="QBJ04053.1"/>
    </source>
</evidence>
<reference evidence="4 5" key="1">
    <citation type="submission" date="2019-02" db="EMBL/GenBank/DDBJ databases">
        <title>Genomic, morphological and functional characterisation of novel bacteriophage Fnu1 capable of disrupt Fusobacterium nucleatum biofilm.</title>
        <authorList>
            <person name="Kabwe M."/>
            <person name="Brown T.L."/>
            <person name="Dashper S."/>
            <person name="Speirs L."/>
            <person name="Ku H."/>
            <person name="Petrovski S."/>
            <person name="Chan H.T."/>
            <person name="Lock P."/>
            <person name="Tucci J."/>
        </authorList>
    </citation>
    <scope>NUCLEOTIDE SEQUENCE [LARGE SCALE GENOMIC DNA]</scope>
</reference>
<keyword evidence="1" id="KW-1245">Viral tail assembly</keyword>
<dbReference type="SMR" id="A0A481W6C0"/>
<dbReference type="Pfam" id="PF10145">
    <property type="entry name" value="PhageMin_Tail"/>
    <property type="match status" value="1"/>
</dbReference>
<dbReference type="EMBL" id="MK554696">
    <property type="protein sequence ID" value="QBJ04053.1"/>
    <property type="molecule type" value="Genomic_DNA"/>
</dbReference>
<dbReference type="GeneID" id="65071837"/>
<keyword evidence="1" id="KW-1188">Viral release from host cell</keyword>
<evidence type="ECO:0000259" key="3">
    <source>
        <dbReference type="Pfam" id="PF10145"/>
    </source>
</evidence>
<dbReference type="KEGG" id="vg:65071837"/>
<evidence type="ECO:0000256" key="1">
    <source>
        <dbReference type="ARBA" id="ARBA00022465"/>
    </source>
</evidence>
<name>A0A481W6C0_9CAUD</name>
<proteinExistence type="predicted"/>
<accession>A0A481W6C0</accession>
<evidence type="ECO:0000313" key="5">
    <source>
        <dbReference type="Proteomes" id="UP000292160"/>
    </source>
</evidence>
<feature type="coiled-coil region" evidence="2">
    <location>
        <begin position="1039"/>
        <end position="1080"/>
    </location>
</feature>
<feature type="coiled-coil region" evidence="2">
    <location>
        <begin position="636"/>
        <end position="663"/>
    </location>
</feature>
<dbReference type="RefSeq" id="YP_010082829.1">
    <property type="nucleotide sequence ID" value="NC_055035.1"/>
</dbReference>
<feature type="coiled-coil region" evidence="2">
    <location>
        <begin position="848"/>
        <end position="899"/>
    </location>
</feature>